<proteinExistence type="inferred from homology"/>
<dbReference type="AlphaFoldDB" id="A0A1G8V1F9"/>
<dbReference type="Gene3D" id="1.20.1540.10">
    <property type="entry name" value="Rhomboid-like"/>
    <property type="match status" value="1"/>
</dbReference>
<evidence type="ECO:0000256" key="2">
    <source>
        <dbReference type="ARBA" id="ARBA00009045"/>
    </source>
</evidence>
<dbReference type="Pfam" id="PF01694">
    <property type="entry name" value="Rhomboid"/>
    <property type="match status" value="1"/>
</dbReference>
<dbReference type="InterPro" id="IPR050925">
    <property type="entry name" value="Rhomboid_protease_S54"/>
</dbReference>
<keyword evidence="4" id="KW-0378">Hydrolase</keyword>
<name>A0A1G8V1F9_9LACT</name>
<dbReference type="STRING" id="426701.SAMN04488098_100114"/>
<dbReference type="GO" id="GO:0016020">
    <property type="term" value="C:membrane"/>
    <property type="evidence" value="ECO:0007669"/>
    <property type="project" value="UniProtKB-SubCell"/>
</dbReference>
<protein>
    <submittedName>
        <fullName evidence="9">Rhomboid protease GluP</fullName>
    </submittedName>
</protein>
<feature type="transmembrane region" description="Helical" evidence="7">
    <location>
        <begin position="207"/>
        <end position="226"/>
    </location>
</feature>
<sequence length="236" mass="26300">MNYQTKMKLMRWNRKPFITYALLGITGFMYIVQEVMGGSTNPRVLVLLGAKVNELIILGDWYRLITPMFLHIGITHLLFNVLILYFLGIQLESIFGHWRFFLLYLFSAIAGNAASFAFNQNISAGASTALFGLFGSTLVLGKLFPSNPQIGAMAKNFSLLIALNLLFGIFSPNIDMAGHVGGLLGGYLLAYALTAPRAWEINKQRQFVYALIYVGVVAVLIFIGYSRLVPITRLFN</sequence>
<organism evidence="9 10">
    <name type="scientific">Alkalibacterium thalassium</name>
    <dbReference type="NCBI Taxonomy" id="426701"/>
    <lineage>
        <taxon>Bacteria</taxon>
        <taxon>Bacillati</taxon>
        <taxon>Bacillota</taxon>
        <taxon>Bacilli</taxon>
        <taxon>Lactobacillales</taxon>
        <taxon>Carnobacteriaceae</taxon>
        <taxon>Alkalibacterium</taxon>
    </lineage>
</organism>
<evidence type="ECO:0000256" key="6">
    <source>
        <dbReference type="ARBA" id="ARBA00023136"/>
    </source>
</evidence>
<dbReference type="GO" id="GO:0004252">
    <property type="term" value="F:serine-type endopeptidase activity"/>
    <property type="evidence" value="ECO:0007669"/>
    <property type="project" value="InterPro"/>
</dbReference>
<feature type="transmembrane region" description="Helical" evidence="7">
    <location>
        <begin position="61"/>
        <end position="88"/>
    </location>
</feature>
<keyword evidence="5 7" id="KW-1133">Transmembrane helix</keyword>
<accession>A0A1G8V1F9</accession>
<evidence type="ECO:0000256" key="3">
    <source>
        <dbReference type="ARBA" id="ARBA00022692"/>
    </source>
</evidence>
<dbReference type="Proteomes" id="UP000199433">
    <property type="component" value="Unassembled WGS sequence"/>
</dbReference>
<evidence type="ECO:0000259" key="8">
    <source>
        <dbReference type="Pfam" id="PF01694"/>
    </source>
</evidence>
<evidence type="ECO:0000256" key="1">
    <source>
        <dbReference type="ARBA" id="ARBA00004141"/>
    </source>
</evidence>
<gene>
    <name evidence="9" type="ORF">SAMN04488098_100114</name>
</gene>
<keyword evidence="6 7" id="KW-0472">Membrane</keyword>
<dbReference type="EMBL" id="FNFK01000001">
    <property type="protein sequence ID" value="SDJ59704.1"/>
    <property type="molecule type" value="Genomic_DNA"/>
</dbReference>
<comment type="subcellular location">
    <subcellularLocation>
        <location evidence="1">Membrane</location>
        <topology evidence="1">Multi-pass membrane protein</topology>
    </subcellularLocation>
</comment>
<feature type="domain" description="Peptidase S54 rhomboid" evidence="8">
    <location>
        <begin position="59"/>
        <end position="193"/>
    </location>
</feature>
<dbReference type="PANTHER" id="PTHR43731:SF14">
    <property type="entry name" value="PRESENILIN-ASSOCIATED RHOMBOID-LIKE PROTEIN, MITOCHONDRIAL"/>
    <property type="match status" value="1"/>
</dbReference>
<keyword evidence="9" id="KW-0645">Protease</keyword>
<dbReference type="RefSeq" id="WP_245682982.1">
    <property type="nucleotide sequence ID" value="NZ_FNFK01000001.1"/>
</dbReference>
<evidence type="ECO:0000256" key="5">
    <source>
        <dbReference type="ARBA" id="ARBA00022989"/>
    </source>
</evidence>
<reference evidence="10" key="1">
    <citation type="submission" date="2016-10" db="EMBL/GenBank/DDBJ databases">
        <authorList>
            <person name="Varghese N."/>
            <person name="Submissions S."/>
        </authorList>
    </citation>
    <scope>NUCLEOTIDE SEQUENCE [LARGE SCALE GENOMIC DNA]</scope>
    <source>
        <strain evidence="10">DSM 19181</strain>
    </source>
</reference>
<dbReference type="InterPro" id="IPR035952">
    <property type="entry name" value="Rhomboid-like_sf"/>
</dbReference>
<evidence type="ECO:0000256" key="7">
    <source>
        <dbReference type="SAM" id="Phobius"/>
    </source>
</evidence>
<evidence type="ECO:0000256" key="4">
    <source>
        <dbReference type="ARBA" id="ARBA00022801"/>
    </source>
</evidence>
<feature type="transmembrane region" description="Helical" evidence="7">
    <location>
        <begin position="100"/>
        <end position="118"/>
    </location>
</feature>
<feature type="transmembrane region" description="Helical" evidence="7">
    <location>
        <begin position="124"/>
        <end position="141"/>
    </location>
</feature>
<keyword evidence="10" id="KW-1185">Reference proteome</keyword>
<keyword evidence="3 7" id="KW-0812">Transmembrane</keyword>
<evidence type="ECO:0000313" key="10">
    <source>
        <dbReference type="Proteomes" id="UP000199433"/>
    </source>
</evidence>
<feature type="transmembrane region" description="Helical" evidence="7">
    <location>
        <begin position="153"/>
        <end position="170"/>
    </location>
</feature>
<dbReference type="SUPFAM" id="SSF144091">
    <property type="entry name" value="Rhomboid-like"/>
    <property type="match status" value="1"/>
</dbReference>
<comment type="similarity">
    <text evidence="2">Belongs to the peptidase S54 family.</text>
</comment>
<dbReference type="PANTHER" id="PTHR43731">
    <property type="entry name" value="RHOMBOID PROTEASE"/>
    <property type="match status" value="1"/>
</dbReference>
<dbReference type="GO" id="GO:0006508">
    <property type="term" value="P:proteolysis"/>
    <property type="evidence" value="ECO:0007669"/>
    <property type="project" value="UniProtKB-KW"/>
</dbReference>
<evidence type="ECO:0000313" key="9">
    <source>
        <dbReference type="EMBL" id="SDJ59704.1"/>
    </source>
</evidence>
<dbReference type="InterPro" id="IPR022764">
    <property type="entry name" value="Peptidase_S54_rhomboid_dom"/>
</dbReference>
<feature type="transmembrane region" description="Helical" evidence="7">
    <location>
        <begin position="176"/>
        <end position="195"/>
    </location>
</feature>